<dbReference type="AlphaFoldDB" id="A0A4C1Z1Y6"/>
<name>A0A4C1Z1Y6_EUMVA</name>
<sequence length="166" mass="18837">MEAGLRRGMGGAEWVRSGGGVYPGRDGRHTRSRAQLRLRQAPLLTRITDDIDFVQAQEIREQKCSLAAFDTGITKSTFHRDKPTLTRRKWIASPPRQNPMSTIFHARLTSLCHVQSSPTAYQVDGSCQTFQIRLVVNRGRAVSARVSFSSPGGQRRRFERSPWERR</sequence>
<dbReference type="Proteomes" id="UP000299102">
    <property type="component" value="Unassembled WGS sequence"/>
</dbReference>
<keyword evidence="3" id="KW-1185">Reference proteome</keyword>
<protein>
    <submittedName>
        <fullName evidence="2">Uncharacterized protein</fullName>
    </submittedName>
</protein>
<evidence type="ECO:0000313" key="2">
    <source>
        <dbReference type="EMBL" id="GBP82358.1"/>
    </source>
</evidence>
<reference evidence="2 3" key="1">
    <citation type="journal article" date="2019" name="Commun. Biol.">
        <title>The bagworm genome reveals a unique fibroin gene that provides high tensile strength.</title>
        <authorList>
            <person name="Kono N."/>
            <person name="Nakamura H."/>
            <person name="Ohtoshi R."/>
            <person name="Tomita M."/>
            <person name="Numata K."/>
            <person name="Arakawa K."/>
        </authorList>
    </citation>
    <scope>NUCLEOTIDE SEQUENCE [LARGE SCALE GENOMIC DNA]</scope>
</reference>
<accession>A0A4C1Z1Y6</accession>
<comment type="caution">
    <text evidence="2">The sequence shown here is derived from an EMBL/GenBank/DDBJ whole genome shotgun (WGS) entry which is preliminary data.</text>
</comment>
<proteinExistence type="predicted"/>
<evidence type="ECO:0000256" key="1">
    <source>
        <dbReference type="SAM" id="MobiDB-lite"/>
    </source>
</evidence>
<feature type="region of interest" description="Disordered" evidence="1">
    <location>
        <begin position="147"/>
        <end position="166"/>
    </location>
</feature>
<organism evidence="2 3">
    <name type="scientific">Eumeta variegata</name>
    <name type="common">Bagworm moth</name>
    <name type="synonym">Eumeta japonica</name>
    <dbReference type="NCBI Taxonomy" id="151549"/>
    <lineage>
        <taxon>Eukaryota</taxon>
        <taxon>Metazoa</taxon>
        <taxon>Ecdysozoa</taxon>
        <taxon>Arthropoda</taxon>
        <taxon>Hexapoda</taxon>
        <taxon>Insecta</taxon>
        <taxon>Pterygota</taxon>
        <taxon>Neoptera</taxon>
        <taxon>Endopterygota</taxon>
        <taxon>Lepidoptera</taxon>
        <taxon>Glossata</taxon>
        <taxon>Ditrysia</taxon>
        <taxon>Tineoidea</taxon>
        <taxon>Psychidae</taxon>
        <taxon>Oiketicinae</taxon>
        <taxon>Eumeta</taxon>
    </lineage>
</organism>
<dbReference type="EMBL" id="BGZK01001560">
    <property type="protein sequence ID" value="GBP82358.1"/>
    <property type="molecule type" value="Genomic_DNA"/>
</dbReference>
<evidence type="ECO:0000313" key="3">
    <source>
        <dbReference type="Proteomes" id="UP000299102"/>
    </source>
</evidence>
<gene>
    <name evidence="2" type="ORF">EVAR_99498_1</name>
</gene>